<dbReference type="InterPro" id="IPR009057">
    <property type="entry name" value="Homeodomain-like_sf"/>
</dbReference>
<dbReference type="Gene3D" id="1.10.10.60">
    <property type="entry name" value="Homeodomain-like"/>
    <property type="match status" value="1"/>
</dbReference>
<dbReference type="GO" id="GO:0003700">
    <property type="term" value="F:DNA-binding transcription factor activity"/>
    <property type="evidence" value="ECO:0007669"/>
    <property type="project" value="TreeGrafter"/>
</dbReference>
<accession>A0A2Y8ZSM1</accession>
<dbReference type="PANTHER" id="PTHR30055">
    <property type="entry name" value="HTH-TYPE TRANSCRIPTIONAL REGULATOR RUTR"/>
    <property type="match status" value="1"/>
</dbReference>
<dbReference type="Pfam" id="PF00440">
    <property type="entry name" value="TetR_N"/>
    <property type="match status" value="1"/>
</dbReference>
<organism evidence="6 7">
    <name type="scientific">Branchiibius hedensis</name>
    <dbReference type="NCBI Taxonomy" id="672460"/>
    <lineage>
        <taxon>Bacteria</taxon>
        <taxon>Bacillati</taxon>
        <taxon>Actinomycetota</taxon>
        <taxon>Actinomycetes</taxon>
        <taxon>Micrococcales</taxon>
        <taxon>Dermacoccaceae</taxon>
        <taxon>Branchiibius</taxon>
    </lineage>
</organism>
<evidence type="ECO:0000313" key="7">
    <source>
        <dbReference type="Proteomes" id="UP000250028"/>
    </source>
</evidence>
<gene>
    <name evidence="6" type="ORF">SAMN04489750_2702</name>
</gene>
<dbReference type="InterPro" id="IPR001647">
    <property type="entry name" value="HTH_TetR"/>
</dbReference>
<dbReference type="Gene3D" id="1.10.357.10">
    <property type="entry name" value="Tetracycline Repressor, domain 2"/>
    <property type="match status" value="1"/>
</dbReference>
<sequence>MAIRKRSVRQEQILDGLIELFLAEGFGAFSVADLAERLQCSKATLYDLADSKEQLIAVVLRTFFRRATDQVEAELAPVTDPVQRIDAYLSAIGHALEPATRAFYDDLQEFAPAREIYSHNTAFAADRVRQLVQGAAPHRRAVNADFIAAIAAGAMESIQTGDVRERTGLDDAEAYRQLAALIVGAVSPR</sequence>
<evidence type="ECO:0000256" key="4">
    <source>
        <dbReference type="PROSITE-ProRule" id="PRU00335"/>
    </source>
</evidence>
<dbReference type="EMBL" id="UESZ01000001">
    <property type="protein sequence ID" value="SSA35350.1"/>
    <property type="molecule type" value="Genomic_DNA"/>
</dbReference>
<proteinExistence type="predicted"/>
<evidence type="ECO:0000256" key="2">
    <source>
        <dbReference type="ARBA" id="ARBA00023125"/>
    </source>
</evidence>
<evidence type="ECO:0000256" key="1">
    <source>
        <dbReference type="ARBA" id="ARBA00023015"/>
    </source>
</evidence>
<name>A0A2Y8ZSM1_9MICO</name>
<dbReference type="AlphaFoldDB" id="A0A2Y8ZSM1"/>
<evidence type="ECO:0000313" key="6">
    <source>
        <dbReference type="EMBL" id="SSA35350.1"/>
    </source>
</evidence>
<keyword evidence="7" id="KW-1185">Reference proteome</keyword>
<dbReference type="InterPro" id="IPR050109">
    <property type="entry name" value="HTH-type_TetR-like_transc_reg"/>
</dbReference>
<protein>
    <submittedName>
        <fullName evidence="6">DNA-binding transcriptional regulator, AcrR family</fullName>
    </submittedName>
</protein>
<dbReference type="PROSITE" id="PS50977">
    <property type="entry name" value="HTH_TETR_2"/>
    <property type="match status" value="1"/>
</dbReference>
<evidence type="ECO:0000259" key="5">
    <source>
        <dbReference type="PROSITE" id="PS50977"/>
    </source>
</evidence>
<keyword evidence="1" id="KW-0805">Transcription regulation</keyword>
<evidence type="ECO:0000256" key="3">
    <source>
        <dbReference type="ARBA" id="ARBA00023163"/>
    </source>
</evidence>
<feature type="DNA-binding region" description="H-T-H motif" evidence="4">
    <location>
        <begin position="30"/>
        <end position="49"/>
    </location>
</feature>
<keyword evidence="3" id="KW-0804">Transcription</keyword>
<reference evidence="7" key="1">
    <citation type="submission" date="2016-10" db="EMBL/GenBank/DDBJ databases">
        <authorList>
            <person name="Varghese N."/>
            <person name="Submissions S."/>
        </authorList>
    </citation>
    <scope>NUCLEOTIDE SEQUENCE [LARGE SCALE GENOMIC DNA]</scope>
    <source>
        <strain evidence="7">DSM 22951</strain>
    </source>
</reference>
<keyword evidence="2 4" id="KW-0238">DNA-binding</keyword>
<dbReference type="GO" id="GO:0000976">
    <property type="term" value="F:transcription cis-regulatory region binding"/>
    <property type="evidence" value="ECO:0007669"/>
    <property type="project" value="TreeGrafter"/>
</dbReference>
<dbReference type="Proteomes" id="UP000250028">
    <property type="component" value="Unassembled WGS sequence"/>
</dbReference>
<dbReference type="RefSeq" id="WP_172461498.1">
    <property type="nucleotide sequence ID" value="NZ_QGDN01000001.1"/>
</dbReference>
<dbReference type="PANTHER" id="PTHR30055:SF234">
    <property type="entry name" value="HTH-TYPE TRANSCRIPTIONAL REGULATOR BETI"/>
    <property type="match status" value="1"/>
</dbReference>
<feature type="domain" description="HTH tetR-type" evidence="5">
    <location>
        <begin position="7"/>
        <end position="67"/>
    </location>
</feature>
<dbReference type="SUPFAM" id="SSF46689">
    <property type="entry name" value="Homeodomain-like"/>
    <property type="match status" value="1"/>
</dbReference>